<dbReference type="GeneID" id="101351798"/>
<dbReference type="GO" id="GO:0005813">
    <property type="term" value="C:centrosome"/>
    <property type="evidence" value="ECO:0007669"/>
    <property type="project" value="TreeGrafter"/>
</dbReference>
<dbReference type="PANTHER" id="PTHR36861">
    <property type="entry name" value="COILED-COIL DOMAIN-CONTAINING PROTEIN 116"/>
    <property type="match status" value="1"/>
</dbReference>
<keyword evidence="2" id="KW-1185">Reference proteome</keyword>
<feature type="compositionally biased region" description="Polar residues" evidence="1">
    <location>
        <begin position="142"/>
        <end position="154"/>
    </location>
</feature>
<reference evidence="3" key="1">
    <citation type="submission" date="2025-08" db="UniProtKB">
        <authorList>
            <consortium name="RefSeq"/>
        </authorList>
    </citation>
    <scope>IDENTIFICATION</scope>
</reference>
<dbReference type="STRING" id="127582.A0A2Y9RP73"/>
<organism evidence="2 3">
    <name type="scientific">Trichechus manatus latirostris</name>
    <name type="common">Florida manatee</name>
    <dbReference type="NCBI Taxonomy" id="127582"/>
    <lineage>
        <taxon>Eukaryota</taxon>
        <taxon>Metazoa</taxon>
        <taxon>Chordata</taxon>
        <taxon>Craniata</taxon>
        <taxon>Vertebrata</taxon>
        <taxon>Euteleostomi</taxon>
        <taxon>Mammalia</taxon>
        <taxon>Eutheria</taxon>
        <taxon>Afrotheria</taxon>
        <taxon>Sirenia</taxon>
        <taxon>Trichechidae</taxon>
        <taxon>Trichechus</taxon>
    </lineage>
</organism>
<dbReference type="InParanoid" id="A0A2Y9RP73"/>
<gene>
    <name evidence="3" type="primary">CCDC116</name>
</gene>
<feature type="region of interest" description="Disordered" evidence="1">
    <location>
        <begin position="344"/>
        <end position="469"/>
    </location>
</feature>
<protein>
    <submittedName>
        <fullName evidence="3">Coiled-coil domain-containing protein 116</fullName>
    </submittedName>
</protein>
<evidence type="ECO:0000256" key="1">
    <source>
        <dbReference type="SAM" id="MobiDB-lite"/>
    </source>
</evidence>
<dbReference type="AlphaFoldDB" id="A0A2Y9RP73"/>
<feature type="compositionally biased region" description="Low complexity" evidence="1">
    <location>
        <begin position="155"/>
        <end position="169"/>
    </location>
</feature>
<sequence length="557" mass="60958">MARCRHHSGYLADDEAGHTTYMARVQPPRKPLFPEMGPTSKLGHEPHLPSLYRPSGSSVLRGHHRSTWNTKPFGSFLDFLVESQVLDSLQTVVEEATERMAAMRTKAGNPLVEVQDPMEAPSSRRRARAQPSLSTVHRHRTQPSLCTGHLNNYPSCSSSASDTQSSLSAGGLGSHSRDSDLGARGVGPLPPMRDRLLLERNLKRLLRLENKGKGQSKPSSQRDSLPWDSMGSQASSQWTPEQPLSWFSGLLGSGSGTPTVSELGPAERELIFLKREFNKQMKSLLSQPAYFDLPHYCSAREPYHTLDFLAKHHLFPALQHVVHQAVDKLSSARCHDGCPLFSTDYKPTPDPEPPLSSELLPGSMPPSPEENPNDREEEPYESLPTTASSPKMGSRNSVKGRGRGKVKEGGSPMSGTQVATKFRLKVTPTEEFKVPGTSSPGHEVPDLELREQNPPLPTSGTPSPSQRAQPWRGLHLTLPTPGIMVDMPSSHAWLSSLEPPPLASPCHLFSTLSPRPSTIGNFSPSSTSLCPEVTSLRRGLEAWGTALQREGSFTHHS</sequence>
<dbReference type="RefSeq" id="XP_023596317.1">
    <property type="nucleotide sequence ID" value="XM_023740549.1"/>
</dbReference>
<evidence type="ECO:0000313" key="3">
    <source>
        <dbReference type="RefSeq" id="XP_023596317.1"/>
    </source>
</evidence>
<dbReference type="InterPro" id="IPR031532">
    <property type="entry name" value="DUF4702"/>
</dbReference>
<evidence type="ECO:0000313" key="2">
    <source>
        <dbReference type="Proteomes" id="UP000248480"/>
    </source>
</evidence>
<dbReference type="FunCoup" id="A0A2Y9RP73">
    <property type="interactions" value="73"/>
</dbReference>
<dbReference type="Pfam" id="PF15774">
    <property type="entry name" value="DUF4702"/>
    <property type="match status" value="1"/>
</dbReference>
<dbReference type="PANTHER" id="PTHR36861:SF1">
    <property type="entry name" value="COILED-COIL DOMAIN-CONTAINING PROTEIN 116"/>
    <property type="match status" value="1"/>
</dbReference>
<dbReference type="Proteomes" id="UP000248480">
    <property type="component" value="Unplaced"/>
</dbReference>
<feature type="compositionally biased region" description="Polar residues" evidence="1">
    <location>
        <begin position="230"/>
        <end position="240"/>
    </location>
</feature>
<feature type="region of interest" description="Disordered" evidence="1">
    <location>
        <begin position="117"/>
        <end position="195"/>
    </location>
</feature>
<proteinExistence type="predicted"/>
<dbReference type="CTD" id="164592"/>
<feature type="region of interest" description="Disordered" evidence="1">
    <location>
        <begin position="208"/>
        <end position="240"/>
    </location>
</feature>
<name>A0A2Y9RP73_TRIMA</name>
<accession>A0A2Y9RP73</accession>
<dbReference type="KEGG" id="tmu:101351798"/>